<dbReference type="AlphaFoldDB" id="A0A803N7S0"/>
<evidence type="ECO:0000313" key="2">
    <source>
        <dbReference type="EnsemblPlants" id="AUR62041824-RA:cds"/>
    </source>
</evidence>
<dbReference type="PANTHER" id="PTHR34222">
    <property type="entry name" value="GAG_PRE-INTEGRS DOMAIN-CONTAINING PROTEIN"/>
    <property type="match status" value="1"/>
</dbReference>
<dbReference type="Pfam" id="PF22936">
    <property type="entry name" value="Pol_BBD"/>
    <property type="match status" value="1"/>
</dbReference>
<dbReference type="Proteomes" id="UP000596660">
    <property type="component" value="Unplaced"/>
</dbReference>
<proteinExistence type="predicted"/>
<evidence type="ECO:0000313" key="3">
    <source>
        <dbReference type="Proteomes" id="UP000596660"/>
    </source>
</evidence>
<dbReference type="OMA" id="IFESKSC"/>
<protein>
    <recommendedName>
        <fullName evidence="1">Retrovirus-related Pol polyprotein from transposon TNT 1-94-like beta-barrel domain-containing protein</fullName>
    </recommendedName>
</protein>
<keyword evidence="3" id="KW-1185">Reference proteome</keyword>
<evidence type="ECO:0000259" key="1">
    <source>
        <dbReference type="Pfam" id="PF22936"/>
    </source>
</evidence>
<organism evidence="2 3">
    <name type="scientific">Chenopodium quinoa</name>
    <name type="common">Quinoa</name>
    <dbReference type="NCBI Taxonomy" id="63459"/>
    <lineage>
        <taxon>Eukaryota</taxon>
        <taxon>Viridiplantae</taxon>
        <taxon>Streptophyta</taxon>
        <taxon>Embryophyta</taxon>
        <taxon>Tracheophyta</taxon>
        <taxon>Spermatophyta</taxon>
        <taxon>Magnoliopsida</taxon>
        <taxon>eudicotyledons</taxon>
        <taxon>Gunneridae</taxon>
        <taxon>Pentapetalae</taxon>
        <taxon>Caryophyllales</taxon>
        <taxon>Chenopodiaceae</taxon>
        <taxon>Chenopodioideae</taxon>
        <taxon>Atripliceae</taxon>
        <taxon>Chenopodium</taxon>
    </lineage>
</organism>
<accession>A0A803N7S0</accession>
<feature type="domain" description="Retrovirus-related Pol polyprotein from transposon TNT 1-94-like beta-barrel" evidence="1">
    <location>
        <begin position="147"/>
        <end position="222"/>
    </location>
</feature>
<dbReference type="EnsemblPlants" id="AUR62041824-RA">
    <property type="protein sequence ID" value="AUR62041824-RA:cds"/>
    <property type="gene ID" value="AUR62041824"/>
</dbReference>
<dbReference type="InterPro" id="IPR054722">
    <property type="entry name" value="PolX-like_BBD"/>
</dbReference>
<reference evidence="2" key="1">
    <citation type="journal article" date="2017" name="Nature">
        <title>The genome of Chenopodium quinoa.</title>
        <authorList>
            <person name="Jarvis D.E."/>
            <person name="Ho Y.S."/>
            <person name="Lightfoot D.J."/>
            <person name="Schmoeckel S.M."/>
            <person name="Li B."/>
            <person name="Borm T.J.A."/>
            <person name="Ohyanagi H."/>
            <person name="Mineta K."/>
            <person name="Michell C.T."/>
            <person name="Saber N."/>
            <person name="Kharbatia N.M."/>
            <person name="Rupper R.R."/>
            <person name="Sharp A.R."/>
            <person name="Dally N."/>
            <person name="Boughton B.A."/>
            <person name="Woo Y.H."/>
            <person name="Gao G."/>
            <person name="Schijlen E.G.W.M."/>
            <person name="Guo X."/>
            <person name="Momin A.A."/>
            <person name="Negrao S."/>
            <person name="Al-Babili S."/>
            <person name="Gehring C."/>
            <person name="Roessner U."/>
            <person name="Jung C."/>
            <person name="Murphy K."/>
            <person name="Arold S.T."/>
            <person name="Gojobori T."/>
            <person name="van der Linden C.G."/>
            <person name="van Loo E.N."/>
            <person name="Jellen E.N."/>
            <person name="Maughan P.J."/>
            <person name="Tester M."/>
        </authorList>
    </citation>
    <scope>NUCLEOTIDE SEQUENCE [LARGE SCALE GENOMIC DNA]</scope>
    <source>
        <strain evidence="2">cv. PI 614886</strain>
    </source>
</reference>
<reference evidence="2" key="2">
    <citation type="submission" date="2021-03" db="UniProtKB">
        <authorList>
            <consortium name="EnsemblPlants"/>
        </authorList>
    </citation>
    <scope>IDENTIFICATION</scope>
</reference>
<dbReference type="PANTHER" id="PTHR34222:SF33">
    <property type="entry name" value="RETROTRANSPOSON GAG DOMAIN-CONTAINING PROTEIN"/>
    <property type="match status" value="1"/>
</dbReference>
<name>A0A803N7S0_CHEQI</name>
<sequence length="311" mass="34910">MMQPLPTVSVAYRLLVQEEMQRQSVTSDIAPMTFVNSGYDNKHVRQNNKVYLQTPYTNTTRNKFSNADAVNNQRRPYSDYCKRTGHTVDSCFKIHGFPPSFGNNKSKGKRIVVVAYGEESVEGDTEAPAGCANVAGTCLVTFSNTRWIIDSGATNHICTSLDLLDYYEVYDKMPNTITVADGKQVIVKHIGKVKFDNGIVLENVLHVPDFKFNLISTHKLCKDLYCDLVFAHDLCVLQGHSMSHSVVLGKLQSGLYAVNEIQDKEQTVKEVPCLAQTEDAMLWHLRLGHISFNKLHFVRSDFPNNAAQDTI</sequence>
<dbReference type="Gramene" id="AUR62041824-RA">
    <property type="protein sequence ID" value="AUR62041824-RA:cds"/>
    <property type="gene ID" value="AUR62041824"/>
</dbReference>